<name>A0AAV4M9Y4_CAEEX</name>
<organism evidence="1 2">
    <name type="scientific">Caerostris extrusa</name>
    <name type="common">Bark spider</name>
    <name type="synonym">Caerostris bankana</name>
    <dbReference type="NCBI Taxonomy" id="172846"/>
    <lineage>
        <taxon>Eukaryota</taxon>
        <taxon>Metazoa</taxon>
        <taxon>Ecdysozoa</taxon>
        <taxon>Arthropoda</taxon>
        <taxon>Chelicerata</taxon>
        <taxon>Arachnida</taxon>
        <taxon>Araneae</taxon>
        <taxon>Araneomorphae</taxon>
        <taxon>Entelegynae</taxon>
        <taxon>Araneoidea</taxon>
        <taxon>Araneidae</taxon>
        <taxon>Caerostris</taxon>
    </lineage>
</organism>
<gene>
    <name evidence="1" type="primary">COMMD5</name>
    <name evidence="1" type="ORF">CEXT_545091</name>
</gene>
<reference evidence="1 2" key="1">
    <citation type="submission" date="2021-06" db="EMBL/GenBank/DDBJ databases">
        <title>Caerostris extrusa draft genome.</title>
        <authorList>
            <person name="Kono N."/>
            <person name="Arakawa K."/>
        </authorList>
    </citation>
    <scope>NUCLEOTIDE SEQUENCE [LARGE SCALE GENOMIC DNA]</scope>
</reference>
<dbReference type="AlphaFoldDB" id="A0AAV4M9Y4"/>
<sequence length="84" mass="9551">MTLYARTFCLVALMDFEGRGANPDMYVAMKHAVKDNCNVDIVYGALYTLLKCALSLPETSLKQDIFKEDLHELGITEEYIEDLK</sequence>
<dbReference type="Proteomes" id="UP001054945">
    <property type="component" value="Unassembled WGS sequence"/>
</dbReference>
<protein>
    <submittedName>
        <fullName evidence="1">COMM domain-containing protein 5</fullName>
    </submittedName>
</protein>
<accession>A0AAV4M9Y4</accession>
<keyword evidence="2" id="KW-1185">Reference proteome</keyword>
<evidence type="ECO:0000313" key="2">
    <source>
        <dbReference type="Proteomes" id="UP001054945"/>
    </source>
</evidence>
<dbReference type="EMBL" id="BPLR01002007">
    <property type="protein sequence ID" value="GIX68886.1"/>
    <property type="molecule type" value="Genomic_DNA"/>
</dbReference>
<comment type="caution">
    <text evidence="1">The sequence shown here is derived from an EMBL/GenBank/DDBJ whole genome shotgun (WGS) entry which is preliminary data.</text>
</comment>
<proteinExistence type="predicted"/>
<evidence type="ECO:0000313" key="1">
    <source>
        <dbReference type="EMBL" id="GIX68886.1"/>
    </source>
</evidence>